<organism evidence="3 4">
    <name type="scientific">Carex littledalei</name>
    <dbReference type="NCBI Taxonomy" id="544730"/>
    <lineage>
        <taxon>Eukaryota</taxon>
        <taxon>Viridiplantae</taxon>
        <taxon>Streptophyta</taxon>
        <taxon>Embryophyta</taxon>
        <taxon>Tracheophyta</taxon>
        <taxon>Spermatophyta</taxon>
        <taxon>Magnoliopsida</taxon>
        <taxon>Liliopsida</taxon>
        <taxon>Poales</taxon>
        <taxon>Cyperaceae</taxon>
        <taxon>Cyperoideae</taxon>
        <taxon>Cariceae</taxon>
        <taxon>Carex</taxon>
        <taxon>Carex subgen. Euthyceras</taxon>
    </lineage>
</organism>
<feature type="signal peptide" evidence="1">
    <location>
        <begin position="1"/>
        <end position="23"/>
    </location>
</feature>
<dbReference type="GO" id="GO:0032259">
    <property type="term" value="P:methylation"/>
    <property type="evidence" value="ECO:0007669"/>
    <property type="project" value="UniProtKB-KW"/>
</dbReference>
<dbReference type="InterPro" id="IPR036388">
    <property type="entry name" value="WH-like_DNA-bd_sf"/>
</dbReference>
<proteinExistence type="predicted"/>
<dbReference type="EMBL" id="SWLB01000022">
    <property type="protein sequence ID" value="KAF3324331.1"/>
    <property type="molecule type" value="Genomic_DNA"/>
</dbReference>
<dbReference type="Gene3D" id="1.10.10.10">
    <property type="entry name" value="Winged helix-like DNA-binding domain superfamily/Winged helix DNA-binding domain"/>
    <property type="match status" value="1"/>
</dbReference>
<protein>
    <submittedName>
        <fullName evidence="3">Trans-resveratrol di-O-methyltransferase-like protein</fullName>
    </submittedName>
</protein>
<reference evidence="3" key="1">
    <citation type="submission" date="2020-01" db="EMBL/GenBank/DDBJ databases">
        <title>Genome sequence of Kobresia littledalei, the first chromosome-level genome in the family Cyperaceae.</title>
        <authorList>
            <person name="Qu G."/>
        </authorList>
    </citation>
    <scope>NUCLEOTIDE SEQUENCE</scope>
    <source>
        <strain evidence="3">C.B.Clarke</strain>
        <tissue evidence="3">Leaf</tissue>
    </source>
</reference>
<evidence type="ECO:0000259" key="2">
    <source>
        <dbReference type="Pfam" id="PF08100"/>
    </source>
</evidence>
<dbReference type="OrthoDB" id="693085at2759"/>
<keyword evidence="4" id="KW-1185">Reference proteome</keyword>
<evidence type="ECO:0000256" key="1">
    <source>
        <dbReference type="SAM" id="SignalP"/>
    </source>
</evidence>
<sequence>MTFGLAKLYFSFIVSFLNPLTYQLLPKKMDNNVSQAQAGLWNMTFGYLKTMSLKCALDLGIPDAIDNNGHPMTLSQLHSVLALPQRNIIWDALCAY</sequence>
<dbReference type="InterPro" id="IPR012967">
    <property type="entry name" value="COMT_dimerisation"/>
</dbReference>
<dbReference type="GO" id="GO:0008168">
    <property type="term" value="F:methyltransferase activity"/>
    <property type="evidence" value="ECO:0007669"/>
    <property type="project" value="UniProtKB-KW"/>
</dbReference>
<evidence type="ECO:0000313" key="3">
    <source>
        <dbReference type="EMBL" id="KAF3324331.1"/>
    </source>
</evidence>
<dbReference type="AlphaFoldDB" id="A0A833QLW2"/>
<dbReference type="Pfam" id="PF08100">
    <property type="entry name" value="Dimerisation"/>
    <property type="match status" value="1"/>
</dbReference>
<evidence type="ECO:0000313" key="4">
    <source>
        <dbReference type="Proteomes" id="UP000623129"/>
    </source>
</evidence>
<keyword evidence="3" id="KW-0489">Methyltransferase</keyword>
<name>A0A833QLW2_9POAL</name>
<gene>
    <name evidence="3" type="ORF">FCM35_KLT11798</name>
</gene>
<keyword evidence="1" id="KW-0732">Signal</keyword>
<dbReference type="Proteomes" id="UP000623129">
    <property type="component" value="Unassembled WGS sequence"/>
</dbReference>
<feature type="chain" id="PRO_5033048189" evidence="1">
    <location>
        <begin position="24"/>
        <end position="96"/>
    </location>
</feature>
<feature type="domain" description="O-methyltransferase dimerisation" evidence="2">
    <location>
        <begin position="41"/>
        <end position="79"/>
    </location>
</feature>
<dbReference type="InterPro" id="IPR036390">
    <property type="entry name" value="WH_DNA-bd_sf"/>
</dbReference>
<accession>A0A833QLW2</accession>
<comment type="caution">
    <text evidence="3">The sequence shown here is derived from an EMBL/GenBank/DDBJ whole genome shotgun (WGS) entry which is preliminary data.</text>
</comment>
<keyword evidence="3" id="KW-0808">Transferase</keyword>
<dbReference type="SUPFAM" id="SSF46785">
    <property type="entry name" value="Winged helix' DNA-binding domain"/>
    <property type="match status" value="1"/>
</dbReference>
<dbReference type="GO" id="GO:0046983">
    <property type="term" value="F:protein dimerization activity"/>
    <property type="evidence" value="ECO:0007669"/>
    <property type="project" value="InterPro"/>
</dbReference>